<sequence length="119" mass="13667">MIEKREEILQEAAGQAASSAIKKPSLIVKLYDSYLFDGQEVTEIDLSGLYDMTAEDMFAVDEQMRRLGYSGQNPEITRQYALLTTAKLNDKPWEWCNRMKARDAVRIKNVVSGFFYMRG</sequence>
<proteinExistence type="predicted"/>
<evidence type="ECO:0000313" key="2">
    <source>
        <dbReference type="Proteomes" id="UP000634672"/>
    </source>
</evidence>
<organism evidence="1 2">
    <name type="scientific">Hungatella hominis</name>
    <dbReference type="NCBI Taxonomy" id="2763050"/>
    <lineage>
        <taxon>Bacteria</taxon>
        <taxon>Bacillati</taxon>
        <taxon>Bacillota</taxon>
        <taxon>Clostridia</taxon>
        <taxon>Lachnospirales</taxon>
        <taxon>Lachnospiraceae</taxon>
        <taxon>Hungatella</taxon>
    </lineage>
</organism>
<comment type="caution">
    <text evidence="1">The sequence shown here is derived from an EMBL/GenBank/DDBJ whole genome shotgun (WGS) entry which is preliminary data.</text>
</comment>
<dbReference type="Proteomes" id="UP000634672">
    <property type="component" value="Unassembled WGS sequence"/>
</dbReference>
<protein>
    <submittedName>
        <fullName evidence="1">Uncharacterized protein</fullName>
    </submittedName>
</protein>
<evidence type="ECO:0000313" key="1">
    <source>
        <dbReference type="EMBL" id="MBC5712394.1"/>
    </source>
</evidence>
<gene>
    <name evidence="1" type="ORF">H8S75_31325</name>
</gene>
<accession>A0ABR7HGT7</accession>
<name>A0ABR7HGT7_9FIRM</name>
<reference evidence="1 2" key="1">
    <citation type="submission" date="2020-08" db="EMBL/GenBank/DDBJ databases">
        <title>Genome public.</title>
        <authorList>
            <person name="Liu C."/>
            <person name="Sun Q."/>
        </authorList>
    </citation>
    <scope>NUCLEOTIDE SEQUENCE [LARGE SCALE GENOMIC DNA]</scope>
    <source>
        <strain evidence="1 2">NSJ-66</strain>
    </source>
</reference>
<dbReference type="RefSeq" id="WP_187024814.1">
    <property type="nucleotide sequence ID" value="NZ_JACOPB010000034.1"/>
</dbReference>
<keyword evidence="2" id="KW-1185">Reference proteome</keyword>
<dbReference type="EMBL" id="JACOPB010000034">
    <property type="protein sequence ID" value="MBC5712394.1"/>
    <property type="molecule type" value="Genomic_DNA"/>
</dbReference>